<accession>A0AAX6HYQ9</accession>
<feature type="repeat" description="PPR" evidence="3">
    <location>
        <begin position="257"/>
        <end position="291"/>
    </location>
</feature>
<dbReference type="Pfam" id="PF01535">
    <property type="entry name" value="PPR"/>
    <property type="match status" value="1"/>
</dbReference>
<dbReference type="GO" id="GO:0031930">
    <property type="term" value="P:mitochondria-nucleus signaling pathway"/>
    <property type="evidence" value="ECO:0007669"/>
    <property type="project" value="TreeGrafter"/>
</dbReference>
<dbReference type="GO" id="GO:0009507">
    <property type="term" value="C:chloroplast"/>
    <property type="evidence" value="ECO:0007669"/>
    <property type="project" value="TreeGrafter"/>
</dbReference>
<evidence type="ECO:0000313" key="4">
    <source>
        <dbReference type="EMBL" id="KAJ6846189.1"/>
    </source>
</evidence>
<dbReference type="EMBL" id="JANAVB010005599">
    <property type="protein sequence ID" value="KAJ6846189.1"/>
    <property type="molecule type" value="Genomic_DNA"/>
</dbReference>
<comment type="similarity">
    <text evidence="1">Belongs to the PPR family. P subfamily.</text>
</comment>
<feature type="repeat" description="PPR" evidence="3">
    <location>
        <begin position="152"/>
        <end position="186"/>
    </location>
</feature>
<dbReference type="PANTHER" id="PTHR47936">
    <property type="entry name" value="PPR_LONG DOMAIN-CONTAINING PROTEIN"/>
    <property type="match status" value="1"/>
</dbReference>
<evidence type="ECO:0000313" key="5">
    <source>
        <dbReference type="Proteomes" id="UP001140949"/>
    </source>
</evidence>
<feature type="repeat" description="PPR" evidence="3">
    <location>
        <begin position="187"/>
        <end position="221"/>
    </location>
</feature>
<comment type="caution">
    <text evidence="4">The sequence shown here is derived from an EMBL/GenBank/DDBJ whole genome shotgun (WGS) entry which is preliminary data.</text>
</comment>
<organism evidence="4 5">
    <name type="scientific">Iris pallida</name>
    <name type="common">Sweet iris</name>
    <dbReference type="NCBI Taxonomy" id="29817"/>
    <lineage>
        <taxon>Eukaryota</taxon>
        <taxon>Viridiplantae</taxon>
        <taxon>Streptophyta</taxon>
        <taxon>Embryophyta</taxon>
        <taxon>Tracheophyta</taxon>
        <taxon>Spermatophyta</taxon>
        <taxon>Magnoliopsida</taxon>
        <taxon>Liliopsida</taxon>
        <taxon>Asparagales</taxon>
        <taxon>Iridaceae</taxon>
        <taxon>Iridoideae</taxon>
        <taxon>Irideae</taxon>
        <taxon>Iris</taxon>
    </lineage>
</organism>
<dbReference type="NCBIfam" id="TIGR00756">
    <property type="entry name" value="PPR"/>
    <property type="match status" value="4"/>
</dbReference>
<name>A0AAX6HYQ9_IRIPA</name>
<protein>
    <submittedName>
        <fullName evidence="4">Pentatricopeptide repeat-containing protein, mitochondrial</fullName>
    </submittedName>
</protein>
<evidence type="ECO:0000256" key="3">
    <source>
        <dbReference type="PROSITE-ProRule" id="PRU00708"/>
    </source>
</evidence>
<dbReference type="AlphaFoldDB" id="A0AAX6HYQ9"/>
<dbReference type="PROSITE" id="PS51375">
    <property type="entry name" value="PPR"/>
    <property type="match status" value="5"/>
</dbReference>
<proteinExistence type="inferred from homology"/>
<dbReference type="Pfam" id="PF13041">
    <property type="entry name" value="PPR_2"/>
    <property type="match status" value="2"/>
</dbReference>
<feature type="repeat" description="PPR" evidence="3">
    <location>
        <begin position="117"/>
        <end position="151"/>
    </location>
</feature>
<sequence>MAFLSSSSRLVIRYLSTAAATDTAGHAFDPAIRRLARAGDFSAIESAIRSSSLPVESAITNYVSAGMLEQALASLSSSPSPSSLNSLLSSCNHHPKLFLRVPDLFSQLTAAHSIAPDGFSYSILIKSLCRSRKGHQSLQILKDMETKNIQPNVITYTTIMDSFYKEDKPAKAGDIWNEMLQKGLSPDAPAYNVRIMHKALTGKPDEVLSLIAEMEEKGLKPDTITFNYLIECYCRNGKMDLAKKVYDEMEEKGCEPSYATFRSYITVLCKKGKLDRAIEVMEDSMKRKRVPDLGTVRMLVQGLVKKKKGRAAKRVVTGLRHKFGDDFAGGWLELLKMVGLDSTGGEEDVAVAPA</sequence>
<evidence type="ECO:0000256" key="1">
    <source>
        <dbReference type="ARBA" id="ARBA00007626"/>
    </source>
</evidence>
<feature type="repeat" description="PPR" evidence="3">
    <location>
        <begin position="222"/>
        <end position="256"/>
    </location>
</feature>
<evidence type="ECO:0000256" key="2">
    <source>
        <dbReference type="ARBA" id="ARBA00022737"/>
    </source>
</evidence>
<dbReference type="PANTHER" id="PTHR47936:SF1">
    <property type="entry name" value="PENTATRICOPEPTIDE REPEAT-CONTAINING PROTEIN GUN1, CHLOROPLASTIC"/>
    <property type="match status" value="1"/>
</dbReference>
<keyword evidence="2" id="KW-0677">Repeat</keyword>
<reference evidence="4" key="2">
    <citation type="submission" date="2023-04" db="EMBL/GenBank/DDBJ databases">
        <authorList>
            <person name="Bruccoleri R.E."/>
            <person name="Oakeley E.J."/>
            <person name="Faust A.-M."/>
            <person name="Dessus-Babus S."/>
            <person name="Altorfer M."/>
            <person name="Burckhardt D."/>
            <person name="Oertli M."/>
            <person name="Naumann U."/>
            <person name="Petersen F."/>
            <person name="Wong J."/>
        </authorList>
    </citation>
    <scope>NUCLEOTIDE SEQUENCE</scope>
    <source>
        <strain evidence="4">GSM-AAB239-AS_SAM_17_03QT</strain>
        <tissue evidence="4">Leaf</tissue>
    </source>
</reference>
<reference evidence="4" key="1">
    <citation type="journal article" date="2023" name="GigaByte">
        <title>Genome assembly of the bearded iris, Iris pallida Lam.</title>
        <authorList>
            <person name="Bruccoleri R.E."/>
            <person name="Oakeley E.J."/>
            <person name="Faust A.M.E."/>
            <person name="Altorfer M."/>
            <person name="Dessus-Babus S."/>
            <person name="Burckhardt D."/>
            <person name="Oertli M."/>
            <person name="Naumann U."/>
            <person name="Petersen F."/>
            <person name="Wong J."/>
        </authorList>
    </citation>
    <scope>NUCLEOTIDE SEQUENCE</scope>
    <source>
        <strain evidence="4">GSM-AAB239-AS_SAM_17_03QT</strain>
    </source>
</reference>
<keyword evidence="5" id="KW-1185">Reference proteome</keyword>
<dbReference type="InterPro" id="IPR002885">
    <property type="entry name" value="PPR_rpt"/>
</dbReference>
<gene>
    <name evidence="4" type="ORF">M6B38_279100</name>
</gene>
<dbReference type="GO" id="GO:0010019">
    <property type="term" value="P:chloroplast-nucleus signaling pathway"/>
    <property type="evidence" value="ECO:0007669"/>
    <property type="project" value="TreeGrafter"/>
</dbReference>
<dbReference type="Gene3D" id="1.25.40.10">
    <property type="entry name" value="Tetratricopeptide repeat domain"/>
    <property type="match status" value="2"/>
</dbReference>
<dbReference type="Proteomes" id="UP001140949">
    <property type="component" value="Unassembled WGS sequence"/>
</dbReference>
<dbReference type="InterPro" id="IPR011990">
    <property type="entry name" value="TPR-like_helical_dom_sf"/>
</dbReference>